<keyword evidence="7" id="KW-1185">Reference proteome</keyword>
<dbReference type="Proteomes" id="UP000500791">
    <property type="component" value="Chromosome"/>
</dbReference>
<evidence type="ECO:0000256" key="1">
    <source>
        <dbReference type="ARBA" id="ARBA00022723"/>
    </source>
</evidence>
<reference evidence="6 7" key="1">
    <citation type="submission" date="2020-03" db="EMBL/GenBank/DDBJ databases">
        <title>Complete genome sequence of Monaibacterium sp. ALG8 with diverse plasmids.</title>
        <authorList>
            <person name="Sun C."/>
        </authorList>
    </citation>
    <scope>NUCLEOTIDE SEQUENCE [LARGE SCALE GENOMIC DNA]</scope>
    <source>
        <strain evidence="6 7">ALG8</strain>
    </source>
</reference>
<dbReference type="RefSeq" id="WP_166190656.1">
    <property type="nucleotide sequence ID" value="NZ_CP049811.1"/>
</dbReference>
<evidence type="ECO:0000313" key="7">
    <source>
        <dbReference type="Proteomes" id="UP000500791"/>
    </source>
</evidence>
<name>A0A6G7VLL6_9RHOB</name>
<protein>
    <submittedName>
        <fullName evidence="6">Metallophosphoesterase</fullName>
    </submittedName>
</protein>
<keyword evidence="2" id="KW-0378">Hydrolase</keyword>
<feature type="domain" description="Calcineurin-like phosphoesterase" evidence="5">
    <location>
        <begin position="3"/>
        <end position="189"/>
    </location>
</feature>
<dbReference type="AlphaFoldDB" id="A0A6G7VLL6"/>
<dbReference type="InterPro" id="IPR050884">
    <property type="entry name" value="CNP_phosphodiesterase-III"/>
</dbReference>
<keyword evidence="1" id="KW-0479">Metal-binding</keyword>
<evidence type="ECO:0000256" key="2">
    <source>
        <dbReference type="ARBA" id="ARBA00022801"/>
    </source>
</evidence>
<sequence length="273" mass="30980">MRRLVHLSDLHFGRDRPELLDPLIEAINDLSPDLVAISGDLTQRARPAQFREAKDFIARLTPPVMVVPGNHDVPLHNLFMRLFMPWRNYRKLISKELEPFVEDEEMIVVGVNTVDPLSWQRGWFSRRAIARVCGAFQETRGRRARLVVAHHPMEHLPGQKKKLMRGAERAIDELSDCNADIILSGHLHTWRATTFAERTGRNAILQIHAGTGLSTRVRGEPNDFNLIGIDGNKVSVHRYAVEGEDTTFAPTEMREFVLHPGGWTAQQGYETSA</sequence>
<dbReference type="PANTHER" id="PTHR42988">
    <property type="entry name" value="PHOSPHOHYDROLASE"/>
    <property type="match status" value="1"/>
</dbReference>
<dbReference type="GO" id="GO:0046872">
    <property type="term" value="F:metal ion binding"/>
    <property type="evidence" value="ECO:0007669"/>
    <property type="project" value="UniProtKB-KW"/>
</dbReference>
<dbReference type="Pfam" id="PF00149">
    <property type="entry name" value="Metallophos"/>
    <property type="match status" value="1"/>
</dbReference>
<accession>A0A6G7VLL6</accession>
<evidence type="ECO:0000259" key="5">
    <source>
        <dbReference type="Pfam" id="PF00149"/>
    </source>
</evidence>
<dbReference type="PANTHER" id="PTHR42988:SF2">
    <property type="entry name" value="CYCLIC NUCLEOTIDE PHOSPHODIESTERASE CBUA0032-RELATED"/>
    <property type="match status" value="1"/>
</dbReference>
<evidence type="ECO:0000256" key="4">
    <source>
        <dbReference type="ARBA" id="ARBA00025742"/>
    </source>
</evidence>
<dbReference type="SUPFAM" id="SSF56300">
    <property type="entry name" value="Metallo-dependent phosphatases"/>
    <property type="match status" value="1"/>
</dbReference>
<gene>
    <name evidence="6" type="ORF">G8E03_08500</name>
</gene>
<organism evidence="6 7">
    <name type="scientific">Pontivivens nitratireducens</name>
    <dbReference type="NCBI Taxonomy" id="2758038"/>
    <lineage>
        <taxon>Bacteria</taxon>
        <taxon>Pseudomonadati</taxon>
        <taxon>Pseudomonadota</taxon>
        <taxon>Alphaproteobacteria</taxon>
        <taxon>Rhodobacterales</taxon>
        <taxon>Paracoccaceae</taxon>
        <taxon>Pontivivens</taxon>
    </lineage>
</organism>
<dbReference type="EMBL" id="CP049811">
    <property type="protein sequence ID" value="QIK40800.1"/>
    <property type="molecule type" value="Genomic_DNA"/>
</dbReference>
<dbReference type="Gene3D" id="3.60.21.10">
    <property type="match status" value="1"/>
</dbReference>
<dbReference type="InterPro" id="IPR004843">
    <property type="entry name" value="Calcineurin-like_PHP"/>
</dbReference>
<keyword evidence="3" id="KW-0408">Iron</keyword>
<dbReference type="KEGG" id="mon:G8E03_08500"/>
<dbReference type="InterPro" id="IPR029052">
    <property type="entry name" value="Metallo-depent_PP-like"/>
</dbReference>
<dbReference type="GO" id="GO:0016787">
    <property type="term" value="F:hydrolase activity"/>
    <property type="evidence" value="ECO:0007669"/>
    <property type="project" value="UniProtKB-KW"/>
</dbReference>
<evidence type="ECO:0000313" key="6">
    <source>
        <dbReference type="EMBL" id="QIK40800.1"/>
    </source>
</evidence>
<comment type="similarity">
    <text evidence="4">Belongs to the cyclic nucleotide phosphodiesterase class-III family.</text>
</comment>
<proteinExistence type="inferred from homology"/>
<evidence type="ECO:0000256" key="3">
    <source>
        <dbReference type="ARBA" id="ARBA00023004"/>
    </source>
</evidence>